<dbReference type="EMBL" id="HBUE01141729">
    <property type="protein sequence ID" value="CAG6501073.1"/>
    <property type="molecule type" value="Transcribed_RNA"/>
</dbReference>
<protein>
    <submittedName>
        <fullName evidence="1">(northern house mosquito) hypothetical protein</fullName>
    </submittedName>
</protein>
<proteinExistence type="predicted"/>
<accession>A0A8D8GBJ2</accession>
<reference evidence="1" key="1">
    <citation type="submission" date="2021-05" db="EMBL/GenBank/DDBJ databases">
        <authorList>
            <person name="Alioto T."/>
            <person name="Alioto T."/>
            <person name="Gomez Garrido J."/>
        </authorList>
    </citation>
    <scope>NUCLEOTIDE SEQUENCE</scope>
</reference>
<name>A0A8D8GBJ2_CULPI</name>
<dbReference type="AlphaFoldDB" id="A0A8D8GBJ2"/>
<sequence>MFRWRNCCGRLFDFDAESAEEQPKQSAVLQRGILYSALGSNVCDSTGAGRNRDDSAEGVQFAVHVANSSIVGQSVESSARDCFLSENDAQFWPFGSSLQHFDGQWSVAGHSDRDH</sequence>
<organism evidence="1">
    <name type="scientific">Culex pipiens</name>
    <name type="common">House mosquito</name>
    <dbReference type="NCBI Taxonomy" id="7175"/>
    <lineage>
        <taxon>Eukaryota</taxon>
        <taxon>Metazoa</taxon>
        <taxon>Ecdysozoa</taxon>
        <taxon>Arthropoda</taxon>
        <taxon>Hexapoda</taxon>
        <taxon>Insecta</taxon>
        <taxon>Pterygota</taxon>
        <taxon>Neoptera</taxon>
        <taxon>Endopterygota</taxon>
        <taxon>Diptera</taxon>
        <taxon>Nematocera</taxon>
        <taxon>Culicoidea</taxon>
        <taxon>Culicidae</taxon>
        <taxon>Culicinae</taxon>
        <taxon>Culicini</taxon>
        <taxon>Culex</taxon>
        <taxon>Culex</taxon>
    </lineage>
</organism>
<evidence type="ECO:0000313" key="1">
    <source>
        <dbReference type="EMBL" id="CAG6501073.1"/>
    </source>
</evidence>